<keyword evidence="2" id="KW-1185">Reference proteome</keyword>
<accession>A0ABV0NZ50</accession>
<name>A0ABV0NZ50_9TELE</name>
<evidence type="ECO:0000313" key="2">
    <source>
        <dbReference type="Proteomes" id="UP001476798"/>
    </source>
</evidence>
<dbReference type="Proteomes" id="UP001476798">
    <property type="component" value="Unassembled WGS sequence"/>
</dbReference>
<reference evidence="1 2" key="1">
    <citation type="submission" date="2021-06" db="EMBL/GenBank/DDBJ databases">
        <authorList>
            <person name="Palmer J.M."/>
        </authorList>
    </citation>
    <scope>NUCLEOTIDE SEQUENCE [LARGE SCALE GENOMIC DNA]</scope>
    <source>
        <strain evidence="1 2">GA_2019</strain>
        <tissue evidence="1">Muscle</tissue>
    </source>
</reference>
<comment type="caution">
    <text evidence="1">The sequence shown here is derived from an EMBL/GenBank/DDBJ whole genome shotgun (WGS) entry which is preliminary data.</text>
</comment>
<proteinExistence type="predicted"/>
<protein>
    <submittedName>
        <fullName evidence="1">Uncharacterized protein</fullName>
    </submittedName>
</protein>
<sequence length="190" mass="20365">LLTSCYTGIMDSVFPVVRVTSEMDDESEAWNAELQRLAKARASLRSPTAWMAAELGLGPDVKLAPLFERAPKKHVNKCCGGCNCYEDGSACDIAVPLMTPKNSGRSRQAALDLAVERECLGGVVVGDDQRGQPLLCRSAEGTDMSQEKPEWVSKLAELVRAVATVKKGLQHISSPLLGLCPARASPQTVP</sequence>
<evidence type="ECO:0000313" key="1">
    <source>
        <dbReference type="EMBL" id="MEQ2176565.1"/>
    </source>
</evidence>
<dbReference type="EMBL" id="JAHRIO010054250">
    <property type="protein sequence ID" value="MEQ2176565.1"/>
    <property type="molecule type" value="Genomic_DNA"/>
</dbReference>
<gene>
    <name evidence="1" type="ORF">GOODEAATRI_029271</name>
</gene>
<feature type="non-terminal residue" evidence="1">
    <location>
        <position position="1"/>
    </location>
</feature>
<organism evidence="1 2">
    <name type="scientific">Goodea atripinnis</name>
    <dbReference type="NCBI Taxonomy" id="208336"/>
    <lineage>
        <taxon>Eukaryota</taxon>
        <taxon>Metazoa</taxon>
        <taxon>Chordata</taxon>
        <taxon>Craniata</taxon>
        <taxon>Vertebrata</taxon>
        <taxon>Euteleostomi</taxon>
        <taxon>Actinopterygii</taxon>
        <taxon>Neopterygii</taxon>
        <taxon>Teleostei</taxon>
        <taxon>Neoteleostei</taxon>
        <taxon>Acanthomorphata</taxon>
        <taxon>Ovalentaria</taxon>
        <taxon>Atherinomorphae</taxon>
        <taxon>Cyprinodontiformes</taxon>
        <taxon>Goodeidae</taxon>
        <taxon>Goodea</taxon>
    </lineage>
</organism>